<dbReference type="CDD" id="cd00090">
    <property type="entry name" value="HTH_ARSR"/>
    <property type="match status" value="1"/>
</dbReference>
<sequence length="124" mass="14601">MCIFTRTYLYIMKARRDVYQAIADPTRRAIINIIAKEPQNMTAIASQFEMTQQAISLHVKVLTDCGLIIIKQQGRDRFCEADLSKLGEVAEFIDQYRQHWESRLDKLEKYVAKLKKERYGKKKK</sequence>
<dbReference type="NCBIfam" id="NF033788">
    <property type="entry name" value="HTH_metalloreg"/>
    <property type="match status" value="1"/>
</dbReference>
<gene>
    <name evidence="2" type="ordered locus">Niako_0262</name>
</gene>
<dbReference type="AlphaFoldDB" id="G8TN00"/>
<dbReference type="HOGENOM" id="CLU_097806_0_3_10"/>
<reference evidence="2 3" key="1">
    <citation type="submission" date="2011-12" db="EMBL/GenBank/DDBJ databases">
        <title>The complete genome of Niastella koreensis GR20-10.</title>
        <authorList>
            <consortium name="US DOE Joint Genome Institute (JGI-PGF)"/>
            <person name="Lucas S."/>
            <person name="Han J."/>
            <person name="Lapidus A."/>
            <person name="Bruce D."/>
            <person name="Goodwin L."/>
            <person name="Pitluck S."/>
            <person name="Peters L."/>
            <person name="Kyrpides N."/>
            <person name="Mavromatis K."/>
            <person name="Ivanova N."/>
            <person name="Mikhailova N."/>
            <person name="Davenport K."/>
            <person name="Saunders E."/>
            <person name="Detter J.C."/>
            <person name="Tapia R."/>
            <person name="Han C."/>
            <person name="Land M."/>
            <person name="Hauser L."/>
            <person name="Markowitz V."/>
            <person name="Cheng J.-F."/>
            <person name="Hugenholtz P."/>
            <person name="Woyke T."/>
            <person name="Wu D."/>
            <person name="Tindall B."/>
            <person name="Pomrenke H."/>
            <person name="Brambilla E."/>
            <person name="Klenk H.-P."/>
            <person name="Eisen J.A."/>
        </authorList>
    </citation>
    <scope>NUCLEOTIDE SEQUENCE [LARGE SCALE GENOMIC DNA]</scope>
    <source>
        <strain evidence="3">DSM 17620 / KACC 11465 / NBRC 106392 / GR20-10</strain>
    </source>
</reference>
<dbReference type="KEGG" id="nko:Niako_0262"/>
<dbReference type="PRINTS" id="PR00778">
    <property type="entry name" value="HTHARSR"/>
</dbReference>
<evidence type="ECO:0000313" key="3">
    <source>
        <dbReference type="Proteomes" id="UP000005438"/>
    </source>
</evidence>
<proteinExistence type="predicted"/>
<name>G8TN00_NIAKG</name>
<dbReference type="PATRIC" id="fig|700598.3.peg.272"/>
<dbReference type="InterPro" id="IPR036388">
    <property type="entry name" value="WH-like_DNA-bd_sf"/>
</dbReference>
<dbReference type="PANTHER" id="PTHR38600">
    <property type="entry name" value="TRANSCRIPTIONAL REGULATORY PROTEIN"/>
    <property type="match status" value="1"/>
</dbReference>
<organism evidence="2 3">
    <name type="scientific">Niastella koreensis (strain DSM 17620 / KACC 11465 / NBRC 106392 / GR20-10)</name>
    <dbReference type="NCBI Taxonomy" id="700598"/>
    <lineage>
        <taxon>Bacteria</taxon>
        <taxon>Pseudomonadati</taxon>
        <taxon>Bacteroidota</taxon>
        <taxon>Chitinophagia</taxon>
        <taxon>Chitinophagales</taxon>
        <taxon>Chitinophagaceae</taxon>
        <taxon>Niastella</taxon>
    </lineage>
</organism>
<evidence type="ECO:0000313" key="2">
    <source>
        <dbReference type="EMBL" id="AEV96662.1"/>
    </source>
</evidence>
<feature type="domain" description="HTH arsR-type" evidence="1">
    <location>
        <begin position="7"/>
        <end position="101"/>
    </location>
</feature>
<dbReference type="InterPro" id="IPR001845">
    <property type="entry name" value="HTH_ArsR_DNA-bd_dom"/>
</dbReference>
<dbReference type="Proteomes" id="UP000005438">
    <property type="component" value="Chromosome"/>
</dbReference>
<dbReference type="InterPro" id="IPR036390">
    <property type="entry name" value="WH_DNA-bd_sf"/>
</dbReference>
<dbReference type="eggNOG" id="COG0640">
    <property type="taxonomic scope" value="Bacteria"/>
</dbReference>
<dbReference type="Pfam" id="PF01022">
    <property type="entry name" value="HTH_5"/>
    <property type="match status" value="1"/>
</dbReference>
<evidence type="ECO:0000259" key="1">
    <source>
        <dbReference type="PROSITE" id="PS50987"/>
    </source>
</evidence>
<dbReference type="Gene3D" id="1.10.10.10">
    <property type="entry name" value="Winged helix-like DNA-binding domain superfamily/Winged helix DNA-binding domain"/>
    <property type="match status" value="1"/>
</dbReference>
<dbReference type="GO" id="GO:0003700">
    <property type="term" value="F:DNA-binding transcription factor activity"/>
    <property type="evidence" value="ECO:0007669"/>
    <property type="project" value="InterPro"/>
</dbReference>
<dbReference type="EMBL" id="CP003178">
    <property type="protein sequence ID" value="AEV96662.1"/>
    <property type="molecule type" value="Genomic_DNA"/>
</dbReference>
<dbReference type="InterPro" id="IPR011991">
    <property type="entry name" value="ArsR-like_HTH"/>
</dbReference>
<dbReference type="SMART" id="SM00418">
    <property type="entry name" value="HTH_ARSR"/>
    <property type="match status" value="1"/>
</dbReference>
<dbReference type="PROSITE" id="PS50987">
    <property type="entry name" value="HTH_ARSR_2"/>
    <property type="match status" value="1"/>
</dbReference>
<dbReference type="SUPFAM" id="SSF46785">
    <property type="entry name" value="Winged helix' DNA-binding domain"/>
    <property type="match status" value="1"/>
</dbReference>
<accession>G8TN00</accession>
<dbReference type="STRING" id="700598.Niako_0262"/>
<protein>
    <submittedName>
        <fullName evidence="2">Transcriptional regulator, ArsR family</fullName>
    </submittedName>
</protein>
<dbReference type="PANTHER" id="PTHR38600:SF2">
    <property type="entry name" value="SLL0088 PROTEIN"/>
    <property type="match status" value="1"/>
</dbReference>